<comment type="caution">
    <text evidence="2">The sequence shown here is derived from an EMBL/GenBank/DDBJ whole genome shotgun (WGS) entry which is preliminary data.</text>
</comment>
<keyword evidence="1" id="KW-0472">Membrane</keyword>
<keyword evidence="1" id="KW-0812">Transmembrane</keyword>
<dbReference type="AlphaFoldDB" id="A0AAE1H274"/>
<dbReference type="EMBL" id="JAHWGI010000331">
    <property type="protein sequence ID" value="KAK3913586.1"/>
    <property type="molecule type" value="Genomic_DNA"/>
</dbReference>
<reference evidence="2" key="1">
    <citation type="submission" date="2021-07" db="EMBL/GenBank/DDBJ databases">
        <authorList>
            <person name="Catto M.A."/>
            <person name="Jacobson A."/>
            <person name="Kennedy G."/>
            <person name="Labadie P."/>
            <person name="Hunt B.G."/>
            <person name="Srinivasan R."/>
        </authorList>
    </citation>
    <scope>NUCLEOTIDE SEQUENCE</scope>
    <source>
        <strain evidence="2">PL_HMW_Pooled</strain>
        <tissue evidence="2">Head</tissue>
    </source>
</reference>
<keyword evidence="1" id="KW-1133">Transmembrane helix</keyword>
<feature type="transmembrane region" description="Helical" evidence="1">
    <location>
        <begin position="12"/>
        <end position="30"/>
    </location>
</feature>
<accession>A0AAE1H274</accession>
<evidence type="ECO:0000256" key="1">
    <source>
        <dbReference type="SAM" id="Phobius"/>
    </source>
</evidence>
<evidence type="ECO:0000313" key="2">
    <source>
        <dbReference type="EMBL" id="KAK3913586.1"/>
    </source>
</evidence>
<gene>
    <name evidence="2" type="ORF">KUF71_023043</name>
</gene>
<sequence length="136" mass="15693">MAELDDLGTKLLALAAGWLGLSCASIFKAVNLKREDKASSMTMEYLCIFRFSPFSIPLQKLNFECSQDFYYDRTWRGKLLLMVFQYDLFLIMLNITISVRFSTSRKSTTKYFIPESTFKLSILCLLEDEANDIANH</sequence>
<proteinExistence type="predicted"/>
<feature type="transmembrane region" description="Helical" evidence="1">
    <location>
        <begin position="79"/>
        <end position="101"/>
    </location>
</feature>
<evidence type="ECO:0000313" key="3">
    <source>
        <dbReference type="Proteomes" id="UP001219518"/>
    </source>
</evidence>
<reference evidence="2" key="2">
    <citation type="journal article" date="2023" name="BMC Genomics">
        <title>Pest status, molecular evolution, and epigenetic factors derived from the genome assembly of Frankliniella fusca, a thysanopteran phytovirus vector.</title>
        <authorList>
            <person name="Catto M.A."/>
            <person name="Labadie P.E."/>
            <person name="Jacobson A.L."/>
            <person name="Kennedy G.G."/>
            <person name="Srinivasan R."/>
            <person name="Hunt B.G."/>
        </authorList>
    </citation>
    <scope>NUCLEOTIDE SEQUENCE</scope>
    <source>
        <strain evidence="2">PL_HMW_Pooled</strain>
    </source>
</reference>
<protein>
    <submittedName>
        <fullName evidence="2">Microtubule integrity protein mal3</fullName>
    </submittedName>
</protein>
<name>A0AAE1H274_9NEOP</name>
<dbReference type="Proteomes" id="UP001219518">
    <property type="component" value="Unassembled WGS sequence"/>
</dbReference>
<keyword evidence="3" id="KW-1185">Reference proteome</keyword>
<organism evidence="2 3">
    <name type="scientific">Frankliniella fusca</name>
    <dbReference type="NCBI Taxonomy" id="407009"/>
    <lineage>
        <taxon>Eukaryota</taxon>
        <taxon>Metazoa</taxon>
        <taxon>Ecdysozoa</taxon>
        <taxon>Arthropoda</taxon>
        <taxon>Hexapoda</taxon>
        <taxon>Insecta</taxon>
        <taxon>Pterygota</taxon>
        <taxon>Neoptera</taxon>
        <taxon>Paraneoptera</taxon>
        <taxon>Thysanoptera</taxon>
        <taxon>Terebrantia</taxon>
        <taxon>Thripoidea</taxon>
        <taxon>Thripidae</taxon>
        <taxon>Frankliniella</taxon>
    </lineage>
</organism>